<evidence type="ECO:0000256" key="5">
    <source>
        <dbReference type="ARBA" id="ARBA00022691"/>
    </source>
</evidence>
<dbReference type="GO" id="GO:0032259">
    <property type="term" value="P:methylation"/>
    <property type="evidence" value="ECO:0007669"/>
    <property type="project" value="UniProtKB-KW"/>
</dbReference>
<evidence type="ECO:0000313" key="8">
    <source>
        <dbReference type="EMBL" id="KAA6329405.1"/>
    </source>
</evidence>
<sequence length="411" mass="47321">MNYQVVRNTKYDYTGQSYASMYPNLHKYPATMLPQIGVDILKELNVSKGKLLDPYCGSGSSFASGLECGLTQMYGFDINPLAVLISKVKFTKISINELVEIRQIFRNNVFELLKNENNIKDLKRPQITNIEFWFSKEVIDNLTVVQHFIDQIGNENIRNFFLIPFSETVRECSYTRNNEFKLYRMKSEDILNFNPDVIGVYFKKLEETFFLYTNFYFPKLENQVNVNVQYATFEPQKEFFDVVLTSPPYGDSRTTVAYGQFSTLSNEWLGIRYARKIDGMLMGGVKPKWNIAKGVIADYISQINKVDNKRALEVSSFYNDLGTSIRKVANSVRKGGKSIYIVGNRTVKNVQLPTDQFIAEKFEENGFRHMFTYERALSNKAMPSKNSPTNEAGKTVNTMLFEYIVVCEKGN</sequence>
<evidence type="ECO:0000256" key="1">
    <source>
        <dbReference type="ARBA" id="ARBA00010203"/>
    </source>
</evidence>
<dbReference type="PROSITE" id="PS00093">
    <property type="entry name" value="N4_MTASE"/>
    <property type="match status" value="1"/>
</dbReference>
<evidence type="ECO:0000256" key="3">
    <source>
        <dbReference type="ARBA" id="ARBA00022603"/>
    </source>
</evidence>
<accession>A0A5J4R711</accession>
<proteinExistence type="inferred from homology"/>
<dbReference type="GO" id="GO:0015667">
    <property type="term" value="F:site-specific DNA-methyltransferase (cytosine-N4-specific) activity"/>
    <property type="evidence" value="ECO:0007669"/>
    <property type="project" value="UniProtKB-EC"/>
</dbReference>
<keyword evidence="3" id="KW-0489">Methyltransferase</keyword>
<dbReference type="Gene3D" id="3.40.50.150">
    <property type="entry name" value="Vaccinia Virus protein VP39"/>
    <property type="match status" value="2"/>
</dbReference>
<keyword evidence="6" id="KW-0680">Restriction system</keyword>
<dbReference type="InterPro" id="IPR029063">
    <property type="entry name" value="SAM-dependent_MTases_sf"/>
</dbReference>
<dbReference type="GO" id="GO:0003677">
    <property type="term" value="F:DNA binding"/>
    <property type="evidence" value="ECO:0007669"/>
    <property type="project" value="InterPro"/>
</dbReference>
<dbReference type="AlphaFoldDB" id="A0A5J4R711"/>
<gene>
    <name evidence="8" type="ORF">EZS27_021788</name>
</gene>
<dbReference type="EC" id="2.1.1.113" evidence="2"/>
<dbReference type="EMBL" id="SNRY01001653">
    <property type="protein sequence ID" value="KAA6329405.1"/>
    <property type="molecule type" value="Genomic_DNA"/>
</dbReference>
<dbReference type="InterPro" id="IPR017985">
    <property type="entry name" value="MeTrfase_CN4_CS"/>
</dbReference>
<dbReference type="SUPFAM" id="SSF53335">
    <property type="entry name" value="S-adenosyl-L-methionine-dependent methyltransferases"/>
    <property type="match status" value="2"/>
</dbReference>
<evidence type="ECO:0000256" key="4">
    <source>
        <dbReference type="ARBA" id="ARBA00022679"/>
    </source>
</evidence>
<evidence type="ECO:0000256" key="7">
    <source>
        <dbReference type="ARBA" id="ARBA00049120"/>
    </source>
</evidence>
<name>A0A5J4R711_9ZZZZ</name>
<comment type="catalytic activity">
    <reaction evidence="7">
        <text>a 2'-deoxycytidine in DNA + S-adenosyl-L-methionine = an N(4)-methyl-2'-deoxycytidine in DNA + S-adenosyl-L-homocysteine + H(+)</text>
        <dbReference type="Rhea" id="RHEA:16857"/>
        <dbReference type="Rhea" id="RHEA-COMP:11369"/>
        <dbReference type="Rhea" id="RHEA-COMP:13674"/>
        <dbReference type="ChEBI" id="CHEBI:15378"/>
        <dbReference type="ChEBI" id="CHEBI:57856"/>
        <dbReference type="ChEBI" id="CHEBI:59789"/>
        <dbReference type="ChEBI" id="CHEBI:85452"/>
        <dbReference type="ChEBI" id="CHEBI:137933"/>
        <dbReference type="EC" id="2.1.1.113"/>
    </reaction>
</comment>
<protein>
    <recommendedName>
        <fullName evidence="2">site-specific DNA-methyltransferase (cytosine-N(4)-specific)</fullName>
        <ecNumber evidence="2">2.1.1.113</ecNumber>
    </recommendedName>
</protein>
<organism evidence="8">
    <name type="scientific">termite gut metagenome</name>
    <dbReference type="NCBI Taxonomy" id="433724"/>
    <lineage>
        <taxon>unclassified sequences</taxon>
        <taxon>metagenomes</taxon>
        <taxon>organismal metagenomes</taxon>
    </lineage>
</organism>
<comment type="caution">
    <text evidence="8">The sequence shown here is derived from an EMBL/GenBank/DDBJ whole genome shotgun (WGS) entry which is preliminary data.</text>
</comment>
<keyword evidence="4" id="KW-0808">Transferase</keyword>
<comment type="similarity">
    <text evidence="1">Belongs to the N(4)/N(6)-methyltransferase family. N(4) subfamily.</text>
</comment>
<dbReference type="GO" id="GO:0009307">
    <property type="term" value="P:DNA restriction-modification system"/>
    <property type="evidence" value="ECO:0007669"/>
    <property type="project" value="UniProtKB-KW"/>
</dbReference>
<evidence type="ECO:0000256" key="6">
    <source>
        <dbReference type="ARBA" id="ARBA00022747"/>
    </source>
</evidence>
<reference evidence="8" key="1">
    <citation type="submission" date="2019-03" db="EMBL/GenBank/DDBJ databases">
        <title>Single cell metagenomics reveals metabolic interactions within the superorganism composed of flagellate Streblomastix strix and complex community of Bacteroidetes bacteria on its surface.</title>
        <authorList>
            <person name="Treitli S.C."/>
            <person name="Kolisko M."/>
            <person name="Husnik F."/>
            <person name="Keeling P."/>
            <person name="Hampl V."/>
        </authorList>
    </citation>
    <scope>NUCLEOTIDE SEQUENCE</scope>
    <source>
        <strain evidence="8">STM</strain>
    </source>
</reference>
<keyword evidence="5" id="KW-0949">S-adenosyl-L-methionine</keyword>
<evidence type="ECO:0000256" key="2">
    <source>
        <dbReference type="ARBA" id="ARBA00012185"/>
    </source>
</evidence>